<dbReference type="SUPFAM" id="SSF54695">
    <property type="entry name" value="POZ domain"/>
    <property type="match status" value="1"/>
</dbReference>
<feature type="transmembrane region" description="Helical" evidence="34">
    <location>
        <begin position="377"/>
        <end position="394"/>
    </location>
</feature>
<feature type="region of interest" description="Disordered" evidence="33">
    <location>
        <begin position="676"/>
        <end position="735"/>
    </location>
</feature>
<dbReference type="InterPro" id="IPR028325">
    <property type="entry name" value="VG_K_chnl"/>
</dbReference>
<dbReference type="RefSeq" id="XP_029008088.1">
    <property type="nucleotide sequence ID" value="XM_029152255.3"/>
</dbReference>
<feature type="domain" description="BTB" evidence="35">
    <location>
        <begin position="45"/>
        <end position="154"/>
    </location>
</feature>
<keyword evidence="25" id="KW-0628">Postsynaptic cell membrane</keyword>
<gene>
    <name evidence="37" type="primary">kcnb1</name>
</gene>
<feature type="transmembrane region" description="Helical" evidence="34">
    <location>
        <begin position="406"/>
        <end position="430"/>
    </location>
</feature>
<evidence type="ECO:0000256" key="23">
    <source>
        <dbReference type="ARBA" id="ARBA00023065"/>
    </source>
</evidence>
<dbReference type="GO" id="GO:0042383">
    <property type="term" value="C:sarcolemma"/>
    <property type="evidence" value="ECO:0007669"/>
    <property type="project" value="UniProtKB-SubCell"/>
</dbReference>
<reference evidence="37" key="1">
    <citation type="submission" date="2025-08" db="UniProtKB">
        <authorList>
            <consortium name="RefSeq"/>
        </authorList>
    </citation>
    <scope>IDENTIFICATION</scope>
</reference>
<keyword evidence="16 34" id="KW-0812">Transmembrane</keyword>
<evidence type="ECO:0000256" key="17">
    <source>
        <dbReference type="ARBA" id="ARBA00022826"/>
    </source>
</evidence>
<dbReference type="SUPFAM" id="SSF81324">
    <property type="entry name" value="Voltage-gated potassium channels"/>
    <property type="match status" value="1"/>
</dbReference>
<dbReference type="PRINTS" id="PR00169">
    <property type="entry name" value="KCHANNEL"/>
</dbReference>
<dbReference type="GO" id="GO:0030425">
    <property type="term" value="C:dendrite"/>
    <property type="evidence" value="ECO:0007669"/>
    <property type="project" value="UniProtKB-SubCell"/>
</dbReference>
<comment type="subcellular location">
    <subcellularLocation>
        <location evidence="2">Cell membrane</location>
        <location evidence="2">Sarcolemma</location>
    </subcellularLocation>
    <subcellularLocation>
        <location evidence="6">Cell projection</location>
        <location evidence="6">Axon</location>
    </subcellularLocation>
    <subcellularLocation>
        <location evidence="4">Cell projection</location>
        <location evidence="4">Dendrite</location>
    </subcellularLocation>
    <subcellularLocation>
        <location evidence="1">Lateral cell membrane</location>
    </subcellularLocation>
    <subcellularLocation>
        <location evidence="3">Membrane</location>
        <topology evidence="3">Multi-pass membrane protein</topology>
    </subcellularLocation>
    <subcellularLocation>
        <location evidence="5">Perikaryon</location>
    </subcellularLocation>
    <subcellularLocation>
        <location evidence="29">Postsynaptic cell membrane</location>
    </subcellularLocation>
    <subcellularLocation>
        <location evidence="30">Synapse</location>
        <location evidence="30">Synaptosome</location>
    </subcellularLocation>
</comment>
<proteinExistence type="inferred from homology"/>
<dbReference type="Gene3D" id="3.30.710.10">
    <property type="entry name" value="Potassium Channel Kv1.1, Chain A"/>
    <property type="match status" value="1"/>
</dbReference>
<dbReference type="GO" id="GO:0008076">
    <property type="term" value="C:voltage-gated potassium channel complex"/>
    <property type="evidence" value="ECO:0007669"/>
    <property type="project" value="InterPro"/>
</dbReference>
<dbReference type="InParanoid" id="A0A6P7MNV7"/>
<evidence type="ECO:0000256" key="24">
    <source>
        <dbReference type="ARBA" id="ARBA00023136"/>
    </source>
</evidence>
<evidence type="ECO:0000256" key="14">
    <source>
        <dbReference type="ARBA" id="ARBA00022553"/>
    </source>
</evidence>
<dbReference type="InterPro" id="IPR003968">
    <property type="entry name" value="K_chnl_volt-dep_Kv"/>
</dbReference>
<evidence type="ECO:0000256" key="15">
    <source>
        <dbReference type="ARBA" id="ARBA00022599"/>
    </source>
</evidence>
<evidence type="ECO:0000256" key="5">
    <source>
        <dbReference type="ARBA" id="ARBA00004484"/>
    </source>
</evidence>
<evidence type="ECO:0000256" key="32">
    <source>
        <dbReference type="SAM" id="Coils"/>
    </source>
</evidence>
<dbReference type="KEGG" id="bspl:114856368"/>
<keyword evidence="19" id="KW-0851">Voltage-gated channel</keyword>
<evidence type="ECO:0000256" key="3">
    <source>
        <dbReference type="ARBA" id="ARBA00004141"/>
    </source>
</evidence>
<dbReference type="CTD" id="3745"/>
<evidence type="ECO:0000256" key="12">
    <source>
        <dbReference type="ARBA" id="ARBA00022499"/>
    </source>
</evidence>
<dbReference type="FunFam" id="1.20.120.350:FF:000018">
    <property type="entry name" value="Potassium voltage-gated channel subfamily B member"/>
    <property type="match status" value="1"/>
</dbReference>
<feature type="compositionally biased region" description="Polar residues" evidence="33">
    <location>
        <begin position="543"/>
        <end position="552"/>
    </location>
</feature>
<dbReference type="GO" id="GO:0005251">
    <property type="term" value="F:delayed rectifier potassium channel activity"/>
    <property type="evidence" value="ECO:0007669"/>
    <property type="project" value="TreeGrafter"/>
</dbReference>
<keyword evidence="18" id="KW-0832">Ubl conjugation</keyword>
<keyword evidence="21 34" id="KW-1133">Transmembrane helix</keyword>
<evidence type="ECO:0000256" key="27">
    <source>
        <dbReference type="ARBA" id="ARBA00023303"/>
    </source>
</evidence>
<dbReference type="CDD" id="cd18412">
    <property type="entry name" value="BTB_POZ_KCNB2"/>
    <property type="match status" value="1"/>
</dbReference>
<keyword evidence="13" id="KW-0633">Potassium transport</keyword>
<feature type="coiled-coil region" evidence="32">
    <location>
        <begin position="148"/>
        <end position="179"/>
    </location>
</feature>
<dbReference type="PANTHER" id="PTHR11537:SF63">
    <property type="entry name" value="POTASSIUM VOLTAGE-GATED CHANNEL SUBFAMILY B MEMBER 1"/>
    <property type="match status" value="1"/>
</dbReference>
<evidence type="ECO:0000256" key="29">
    <source>
        <dbReference type="ARBA" id="ARBA00034100"/>
    </source>
</evidence>
<dbReference type="AlphaFoldDB" id="A0A6P7MNV7"/>
<keyword evidence="23" id="KW-0406">Ion transport</keyword>
<dbReference type="Proteomes" id="UP000515150">
    <property type="component" value="Chromosome 5"/>
</dbReference>
<keyword evidence="14" id="KW-0597">Phosphoprotein</keyword>
<evidence type="ECO:0000256" key="16">
    <source>
        <dbReference type="ARBA" id="ARBA00022692"/>
    </source>
</evidence>
<feature type="compositionally biased region" description="Basic and acidic residues" evidence="33">
    <location>
        <begin position="554"/>
        <end position="563"/>
    </location>
</feature>
<accession>A0A6P7MNV7</accession>
<feature type="transmembrane region" description="Helical" evidence="34">
    <location>
        <begin position="242"/>
        <end position="263"/>
    </location>
</feature>
<organism evidence="36 37">
    <name type="scientific">Betta splendens</name>
    <name type="common">Siamese fighting fish</name>
    <dbReference type="NCBI Taxonomy" id="158456"/>
    <lineage>
        <taxon>Eukaryota</taxon>
        <taxon>Metazoa</taxon>
        <taxon>Chordata</taxon>
        <taxon>Craniata</taxon>
        <taxon>Vertebrata</taxon>
        <taxon>Euteleostomi</taxon>
        <taxon>Actinopterygii</taxon>
        <taxon>Neopterygii</taxon>
        <taxon>Teleostei</taxon>
        <taxon>Neoteleostei</taxon>
        <taxon>Acanthomorphata</taxon>
        <taxon>Anabantaria</taxon>
        <taxon>Anabantiformes</taxon>
        <taxon>Anabantoidei</taxon>
        <taxon>Osphronemidae</taxon>
        <taxon>Betta</taxon>
    </lineage>
</organism>
<evidence type="ECO:0000256" key="11">
    <source>
        <dbReference type="ARBA" id="ARBA00022483"/>
    </source>
</evidence>
<dbReference type="Gene3D" id="1.20.120.350">
    <property type="entry name" value="Voltage-gated potassium channels. Chain C"/>
    <property type="match status" value="1"/>
</dbReference>
<dbReference type="InterPro" id="IPR027359">
    <property type="entry name" value="Volt_channel_dom_sf"/>
</dbReference>
<feature type="region of interest" description="Disordered" evidence="33">
    <location>
        <begin position="482"/>
        <end position="528"/>
    </location>
</feature>
<evidence type="ECO:0000256" key="22">
    <source>
        <dbReference type="ARBA" id="ARBA00023018"/>
    </source>
</evidence>
<protein>
    <recommendedName>
        <fullName evidence="8">Potassium voltage-gated channel subfamily B member 1</fullName>
    </recommendedName>
    <alternativeName>
        <fullName evidence="28">Voltage-gated potassium channel subunit Kv2.1</fullName>
    </alternativeName>
</protein>
<dbReference type="GO" id="GO:0001508">
    <property type="term" value="P:action potential"/>
    <property type="evidence" value="ECO:0007669"/>
    <property type="project" value="TreeGrafter"/>
</dbReference>
<evidence type="ECO:0000256" key="19">
    <source>
        <dbReference type="ARBA" id="ARBA00022882"/>
    </source>
</evidence>
<dbReference type="PRINTS" id="PR01514">
    <property type="entry name" value="KV21CHANNEL"/>
</dbReference>
<keyword evidence="32" id="KW-0175">Coiled coil</keyword>
<dbReference type="Pfam" id="PF03521">
    <property type="entry name" value="Kv2channel"/>
    <property type="match status" value="1"/>
</dbReference>
<dbReference type="GO" id="GO:0043204">
    <property type="term" value="C:perikaryon"/>
    <property type="evidence" value="ECO:0007669"/>
    <property type="project" value="UniProtKB-SubCell"/>
</dbReference>
<dbReference type="PANTHER" id="PTHR11537">
    <property type="entry name" value="VOLTAGE-GATED POTASSIUM CHANNEL"/>
    <property type="match status" value="1"/>
</dbReference>
<dbReference type="GO" id="GO:0045211">
    <property type="term" value="C:postsynaptic membrane"/>
    <property type="evidence" value="ECO:0007669"/>
    <property type="project" value="UniProtKB-SubCell"/>
</dbReference>
<dbReference type="GO" id="GO:0006887">
    <property type="term" value="P:exocytosis"/>
    <property type="evidence" value="ECO:0007669"/>
    <property type="project" value="UniProtKB-KW"/>
</dbReference>
<evidence type="ECO:0000256" key="10">
    <source>
        <dbReference type="ARBA" id="ARBA00022475"/>
    </source>
</evidence>
<evidence type="ECO:0000259" key="35">
    <source>
        <dbReference type="SMART" id="SM00225"/>
    </source>
</evidence>
<feature type="transmembrane region" description="Helical" evidence="34">
    <location>
        <begin position="345"/>
        <end position="365"/>
    </location>
</feature>
<keyword evidence="27" id="KW-0407">Ion channel</keyword>
<evidence type="ECO:0000256" key="20">
    <source>
        <dbReference type="ARBA" id="ARBA00022958"/>
    </source>
</evidence>
<evidence type="ECO:0000256" key="9">
    <source>
        <dbReference type="ARBA" id="ARBA00022448"/>
    </source>
</evidence>
<dbReference type="InterPro" id="IPR003973">
    <property type="entry name" value="K_chnl_volt-dep_Kv2"/>
</dbReference>
<dbReference type="InterPro" id="IPR011333">
    <property type="entry name" value="SKP1/BTB/POZ_sf"/>
</dbReference>
<dbReference type="SMART" id="SM00225">
    <property type="entry name" value="BTB"/>
    <property type="match status" value="1"/>
</dbReference>
<dbReference type="InterPro" id="IPR005821">
    <property type="entry name" value="Ion_trans_dom"/>
</dbReference>
<keyword evidence="24 34" id="KW-0472">Membrane</keyword>
<dbReference type="InterPro" id="IPR000210">
    <property type="entry name" value="BTB/POZ_dom"/>
</dbReference>
<feature type="compositionally biased region" description="Polar residues" evidence="33">
    <location>
        <begin position="696"/>
        <end position="735"/>
    </location>
</feature>
<keyword evidence="12" id="KW-1017">Isopeptide bond</keyword>
<dbReference type="Pfam" id="PF00520">
    <property type="entry name" value="Ion_trans"/>
    <property type="match status" value="1"/>
</dbReference>
<dbReference type="PRINTS" id="PR01491">
    <property type="entry name" value="KVCHANNEL"/>
</dbReference>
<evidence type="ECO:0000256" key="6">
    <source>
        <dbReference type="ARBA" id="ARBA00004489"/>
    </source>
</evidence>
<evidence type="ECO:0000256" key="25">
    <source>
        <dbReference type="ARBA" id="ARBA00023257"/>
    </source>
</evidence>
<name>A0A6P7MNV7_BETSP</name>
<keyword evidence="22" id="KW-0770">Synapse</keyword>
<feature type="transmembrane region" description="Helical" evidence="34">
    <location>
        <begin position="200"/>
        <end position="222"/>
    </location>
</feature>
<evidence type="ECO:0000256" key="26">
    <source>
        <dbReference type="ARBA" id="ARBA00023273"/>
    </source>
</evidence>
<keyword evidence="9" id="KW-0813">Transport</keyword>
<dbReference type="InterPro" id="IPR003131">
    <property type="entry name" value="T1-type_BTB"/>
</dbReference>
<comment type="catalytic activity">
    <reaction evidence="31">
        <text>K(+)(in) = K(+)(out)</text>
        <dbReference type="Rhea" id="RHEA:29463"/>
        <dbReference type="ChEBI" id="CHEBI:29103"/>
    </reaction>
</comment>
<evidence type="ECO:0000256" key="1">
    <source>
        <dbReference type="ARBA" id="ARBA00004124"/>
    </source>
</evidence>
<evidence type="ECO:0000256" key="31">
    <source>
        <dbReference type="ARBA" id="ARBA00034430"/>
    </source>
</evidence>
<keyword evidence="10" id="KW-1003">Cell membrane</keyword>
<dbReference type="OrthoDB" id="296522at2759"/>
<dbReference type="GO" id="GO:0090504">
    <property type="term" value="P:epiboly"/>
    <property type="evidence" value="ECO:0007669"/>
    <property type="project" value="Ensembl"/>
</dbReference>
<feature type="region of interest" description="Disordered" evidence="33">
    <location>
        <begin position="543"/>
        <end position="563"/>
    </location>
</feature>
<keyword evidence="15" id="KW-0771">Synaptosome</keyword>
<evidence type="ECO:0000256" key="8">
    <source>
        <dbReference type="ARBA" id="ARBA00015829"/>
    </source>
</evidence>
<dbReference type="GO" id="GO:0021591">
    <property type="term" value="P:ventricular system development"/>
    <property type="evidence" value="ECO:0007669"/>
    <property type="project" value="Ensembl"/>
</dbReference>
<evidence type="ECO:0000256" key="21">
    <source>
        <dbReference type="ARBA" id="ARBA00022989"/>
    </source>
</evidence>
<dbReference type="InterPro" id="IPR004350">
    <property type="entry name" value="K_chnl_volt-dep_Kv2.1"/>
</dbReference>
<evidence type="ECO:0000256" key="2">
    <source>
        <dbReference type="ARBA" id="ARBA00004135"/>
    </source>
</evidence>
<dbReference type="FunFam" id="1.10.287.70:FF:000034">
    <property type="entry name" value="Potassium voltage-gated channel subfamily B member"/>
    <property type="match status" value="1"/>
</dbReference>
<dbReference type="Pfam" id="PF02214">
    <property type="entry name" value="BTB_2"/>
    <property type="match status" value="1"/>
</dbReference>
<evidence type="ECO:0000256" key="28">
    <source>
        <dbReference type="ARBA" id="ARBA00031679"/>
    </source>
</evidence>
<keyword evidence="11" id="KW-0268">Exocytosis</keyword>
<evidence type="ECO:0000256" key="33">
    <source>
        <dbReference type="SAM" id="MobiDB-lite"/>
    </source>
</evidence>
<feature type="region of interest" description="Disordered" evidence="33">
    <location>
        <begin position="641"/>
        <end position="661"/>
    </location>
</feature>
<evidence type="ECO:0000256" key="30">
    <source>
        <dbReference type="ARBA" id="ARBA00034102"/>
    </source>
</evidence>
<evidence type="ECO:0000256" key="13">
    <source>
        <dbReference type="ARBA" id="ARBA00022538"/>
    </source>
</evidence>
<evidence type="ECO:0000256" key="34">
    <source>
        <dbReference type="SAM" id="Phobius"/>
    </source>
</evidence>
<dbReference type="PRINTS" id="PR01495">
    <property type="entry name" value="SHABCHANNEL"/>
</dbReference>
<keyword evidence="26" id="KW-0966">Cell projection</keyword>
<dbReference type="GO" id="GO:0051260">
    <property type="term" value="P:protein homooligomerization"/>
    <property type="evidence" value="ECO:0007669"/>
    <property type="project" value="InterPro"/>
</dbReference>
<evidence type="ECO:0000256" key="4">
    <source>
        <dbReference type="ARBA" id="ARBA00004279"/>
    </source>
</evidence>
<dbReference type="GeneID" id="114856368"/>
<keyword evidence="36" id="KW-1185">Reference proteome</keyword>
<evidence type="ECO:0000256" key="7">
    <source>
        <dbReference type="ARBA" id="ARBA00008292"/>
    </source>
</evidence>
<dbReference type="FunCoup" id="A0A6P7MNV7">
    <property type="interactions" value="33"/>
</dbReference>
<dbReference type="GO" id="GO:0016328">
    <property type="term" value="C:lateral plasma membrane"/>
    <property type="evidence" value="ECO:0007669"/>
    <property type="project" value="UniProtKB-SubCell"/>
</dbReference>
<evidence type="ECO:0000313" key="37">
    <source>
        <dbReference type="RefSeq" id="XP_029008088.1"/>
    </source>
</evidence>
<keyword evidence="17" id="KW-0631">Potassium channel</keyword>
<evidence type="ECO:0000256" key="18">
    <source>
        <dbReference type="ARBA" id="ARBA00022843"/>
    </source>
</evidence>
<comment type="similarity">
    <text evidence="7">Belongs to the potassium channel family. B (Shab) (TC 1.A.1.2) subfamily. Kv2.1/KCNB1 sub-subfamily.</text>
</comment>
<dbReference type="GO" id="GO:0030424">
    <property type="term" value="C:axon"/>
    <property type="evidence" value="ECO:0007669"/>
    <property type="project" value="UniProtKB-SubCell"/>
</dbReference>
<evidence type="ECO:0000313" key="36">
    <source>
        <dbReference type="Proteomes" id="UP000515150"/>
    </source>
</evidence>
<dbReference type="Gene3D" id="1.10.287.70">
    <property type="match status" value="1"/>
</dbReference>
<sequence>MFAALSQHKDTMDKSLAELNKPGSHSTSSLPPEPVDIVRSKSCFRRVRLNVGGLPHEVLWRTLDRLPRTRLGKLRDCNTHESLMEVCDDYNLEENEYFFDRHPGAFTSILNFYRTGKLHMMEEMCALSFSQELDYWGIDEIYLESCCQARYHQKKEQMNEELKREADNLKDREGEEFDNTCCAEKRKKLWDLLEKPSSSVAAKILAIISILFIVLSTIALSLNTLPELQDIDEFGQSTDNPQLAHVEAVCIAWFTMEYLLRFLSSPNKWKFFKGPLNVIDLLAILPYYVTIFLTESNKSVLQFQNVRRVVQIFRIMRILRILKLARHSTGLQSLGFTLRRSYNELGLLILFLAMGIMIFSSLVFFAEKDEEDTKFKSIPASFWWATITMTTVGYGDIYPKTLLGKIVGGLCCIAGVLVIALPIPIIVNNFSEFYKEQKRQEKALKRREALERAKRNGSIVSMNLKEAFARSAELMDVVVEKSERPHDNHLSPSRWKWTPKRAASETSSNRSFNAHELGSPSKTRGASPQRLNVQKLEEMYNQMAKTQSQPNLNAKDRGSRTGKHRDEIELGALQDHGPPVLGAREGVGDMKSLSSIDSYISCATDFQENPRFSHSLAIDAGLQESNPFCHSPALSQLSGVKAGKQSTGERDPTLTSVSFTKHSGSESTRRFFFSGSSSKSLIPKKGCRSEGESVLSPLSDSSVTSDHSLLSPETSVYTTASSRTPPKSPESTAPTVFTFHDSSISKYIDADTDDDEHLRDISDTSPSECLLAGLSPKRSININYQRGSNHLEAAQKMLGQNCLFPLEGIRGVSHENHVGPEMLRRPKVERGRQNMDKNL</sequence>
<keyword evidence="20" id="KW-0630">Potassium</keyword>
<dbReference type="FunFam" id="3.30.710.10:FF:000010">
    <property type="entry name" value="Potassium voltage-gated channel subfamily B member"/>
    <property type="match status" value="1"/>
</dbReference>